<feature type="compositionally biased region" description="Basic and acidic residues" evidence="1">
    <location>
        <begin position="19"/>
        <end position="57"/>
    </location>
</feature>
<dbReference type="EMBL" id="WUAV01000003">
    <property type="protein sequence ID" value="KAF1762624.1"/>
    <property type="molecule type" value="Genomic_DNA"/>
</dbReference>
<protein>
    <submittedName>
        <fullName evidence="2">Uncharacterized protein</fullName>
    </submittedName>
</protein>
<name>A0A6A5H767_CAERE</name>
<dbReference type="RefSeq" id="XP_053587661.1">
    <property type="nucleotide sequence ID" value="XM_053728084.1"/>
</dbReference>
<accession>A0A6A5H767</accession>
<sequence>MAVPLGNLNPDDAGTHSPCHREYSEAPDPLRDDSFHGNQEEAIDSSRRGDNSRKQCRDQPLAAPQNQMGQQQLQQQNQQQSARHANHNNNNNQEKRGEKKGKKEKTVPRGKGLTKKRGRRTREDDTISNIPDEMPDLEITREHAEPFYTDEQLM</sequence>
<feature type="region of interest" description="Disordered" evidence="1">
    <location>
        <begin position="1"/>
        <end position="154"/>
    </location>
</feature>
<dbReference type="AlphaFoldDB" id="A0A6A5H767"/>
<comment type="caution">
    <text evidence="2">The sequence shown here is derived from an EMBL/GenBank/DDBJ whole genome shotgun (WGS) entry which is preliminary data.</text>
</comment>
<dbReference type="CTD" id="9812559"/>
<dbReference type="Proteomes" id="UP000483820">
    <property type="component" value="Chromosome III"/>
</dbReference>
<feature type="compositionally biased region" description="Low complexity" evidence="1">
    <location>
        <begin position="65"/>
        <end position="92"/>
    </location>
</feature>
<proteinExistence type="predicted"/>
<evidence type="ECO:0000313" key="2">
    <source>
        <dbReference type="EMBL" id="KAF1762624.1"/>
    </source>
</evidence>
<reference evidence="2 3" key="1">
    <citation type="submission" date="2019-12" db="EMBL/GenBank/DDBJ databases">
        <title>Chromosome-level assembly of the Caenorhabditis remanei genome.</title>
        <authorList>
            <person name="Teterina A.A."/>
            <person name="Willis J.H."/>
            <person name="Phillips P.C."/>
        </authorList>
    </citation>
    <scope>NUCLEOTIDE SEQUENCE [LARGE SCALE GENOMIC DNA]</scope>
    <source>
        <strain evidence="2 3">PX506</strain>
        <tissue evidence="2">Whole organism</tissue>
    </source>
</reference>
<evidence type="ECO:0000313" key="3">
    <source>
        <dbReference type="Proteomes" id="UP000483820"/>
    </source>
</evidence>
<dbReference type="KEGG" id="crq:GCK72_010886"/>
<dbReference type="GeneID" id="9812559"/>
<evidence type="ECO:0000256" key="1">
    <source>
        <dbReference type="SAM" id="MobiDB-lite"/>
    </source>
</evidence>
<gene>
    <name evidence="2" type="ORF">GCK72_010886</name>
</gene>
<organism evidence="2 3">
    <name type="scientific">Caenorhabditis remanei</name>
    <name type="common">Caenorhabditis vulgaris</name>
    <dbReference type="NCBI Taxonomy" id="31234"/>
    <lineage>
        <taxon>Eukaryota</taxon>
        <taxon>Metazoa</taxon>
        <taxon>Ecdysozoa</taxon>
        <taxon>Nematoda</taxon>
        <taxon>Chromadorea</taxon>
        <taxon>Rhabditida</taxon>
        <taxon>Rhabditina</taxon>
        <taxon>Rhabditomorpha</taxon>
        <taxon>Rhabditoidea</taxon>
        <taxon>Rhabditidae</taxon>
        <taxon>Peloderinae</taxon>
        <taxon>Caenorhabditis</taxon>
    </lineage>
</organism>